<keyword evidence="3" id="KW-0812">Transmembrane</keyword>
<dbReference type="PROSITE" id="PS50011">
    <property type="entry name" value="PROTEIN_KINASE_DOM"/>
    <property type="match status" value="1"/>
</dbReference>
<keyword evidence="1" id="KW-0547">Nucleotide-binding</keyword>
<organism evidence="5 6">
    <name type="scientific">Sporosarcina globispora</name>
    <name type="common">Bacillus globisporus</name>
    <dbReference type="NCBI Taxonomy" id="1459"/>
    <lineage>
        <taxon>Bacteria</taxon>
        <taxon>Bacillati</taxon>
        <taxon>Bacillota</taxon>
        <taxon>Bacilli</taxon>
        <taxon>Bacillales</taxon>
        <taxon>Caryophanaceae</taxon>
        <taxon>Sporosarcina</taxon>
    </lineage>
</organism>
<keyword evidence="6" id="KW-1185">Reference proteome</keyword>
<feature type="compositionally biased region" description="Polar residues" evidence="2">
    <location>
        <begin position="267"/>
        <end position="289"/>
    </location>
</feature>
<keyword evidence="3" id="KW-1133">Transmembrane helix</keyword>
<dbReference type="InterPro" id="IPR000719">
    <property type="entry name" value="Prot_kinase_dom"/>
</dbReference>
<dbReference type="Pfam" id="PF00069">
    <property type="entry name" value="Pkinase"/>
    <property type="match status" value="1"/>
</dbReference>
<dbReference type="PANTHER" id="PTHR44167">
    <property type="entry name" value="OVARIAN-SPECIFIC SERINE/THREONINE-PROTEIN KINASE LOK-RELATED"/>
    <property type="match status" value="1"/>
</dbReference>
<dbReference type="Proteomes" id="UP000037109">
    <property type="component" value="Unassembled WGS sequence"/>
</dbReference>
<dbReference type="PANTHER" id="PTHR44167:SF31">
    <property type="entry name" value="PROTEIN CBG02007"/>
    <property type="match status" value="1"/>
</dbReference>
<dbReference type="GO" id="GO:0005737">
    <property type="term" value="C:cytoplasm"/>
    <property type="evidence" value="ECO:0007669"/>
    <property type="project" value="TreeGrafter"/>
</dbReference>
<reference evidence="6" key="1">
    <citation type="submission" date="2015-07" db="EMBL/GenBank/DDBJ databases">
        <title>Fjat-10036 dsm4.</title>
        <authorList>
            <person name="Liu B."/>
            <person name="Wang J."/>
            <person name="Zhu Y."/>
            <person name="Liu G."/>
            <person name="Chen Q."/>
            <person name="Chen Z."/>
            <person name="Lan J."/>
            <person name="Che J."/>
            <person name="Ge C."/>
            <person name="Shi H."/>
            <person name="Pan Z."/>
            <person name="Liu X."/>
        </authorList>
    </citation>
    <scope>NUCLEOTIDE SEQUENCE [LARGE SCALE GENOMIC DNA]</scope>
    <source>
        <strain evidence="6">DSM 4</strain>
    </source>
</reference>
<dbReference type="OrthoDB" id="583109at2"/>
<dbReference type="InterPro" id="IPR017441">
    <property type="entry name" value="Protein_kinase_ATP_BS"/>
</dbReference>
<protein>
    <submittedName>
        <fullName evidence="5">Serine/threonine protein kinase</fullName>
    </submittedName>
</protein>
<evidence type="ECO:0000256" key="2">
    <source>
        <dbReference type="SAM" id="MobiDB-lite"/>
    </source>
</evidence>
<dbReference type="PROSITE" id="PS00107">
    <property type="entry name" value="PROTEIN_KINASE_ATP"/>
    <property type="match status" value="1"/>
</dbReference>
<dbReference type="PATRIC" id="fig|1459.3.peg.587"/>
<evidence type="ECO:0000313" key="5">
    <source>
        <dbReference type="EMBL" id="KON85858.1"/>
    </source>
</evidence>
<keyword evidence="5" id="KW-0418">Kinase</keyword>
<comment type="caution">
    <text evidence="5">The sequence shown here is derived from an EMBL/GenBank/DDBJ whole genome shotgun (WGS) entry which is preliminary data.</text>
</comment>
<evidence type="ECO:0000313" key="6">
    <source>
        <dbReference type="Proteomes" id="UP000037109"/>
    </source>
</evidence>
<dbReference type="SUPFAM" id="SSF56112">
    <property type="entry name" value="Protein kinase-like (PK-like)"/>
    <property type="match status" value="1"/>
</dbReference>
<dbReference type="InterPro" id="IPR011009">
    <property type="entry name" value="Kinase-like_dom_sf"/>
</dbReference>
<dbReference type="RefSeq" id="WP_053433229.1">
    <property type="nucleotide sequence ID" value="NZ_LGUF01000007.1"/>
</dbReference>
<feature type="domain" description="Protein kinase" evidence="4">
    <location>
        <begin position="27"/>
        <end position="283"/>
    </location>
</feature>
<keyword evidence="5" id="KW-0808">Transferase</keyword>
<dbReference type="Gene3D" id="1.10.510.10">
    <property type="entry name" value="Transferase(Phosphotransferase) domain 1"/>
    <property type="match status" value="1"/>
</dbReference>
<sequence>MMNHSLKSQCKVNPGTVIEGKWHRNRYTIIKELGYGANGIVYLAKNQNQQVALKMSDNGMSITSEVNVLKSFAKVQGSALGPSLLDVDDWDRRSGKVSFYVMEYIQGPDLLTFVQQKGQAWTGVLIVQMLKDLDSLHKAGWVFGDLKPDNLIVTGPPPKIRTIDVGGTTIQGRAIKEFTEFYDRGYWGLGTRKADPAYDLFAAAMILINTAYPKRFSKTTGDLKQLKMMVRQKKELMKYEDVILNALQGQYSSADEMRNDMLQLTRSNPAQRSTVNRNAGPAASSQAASRQMYRQKKQKGSFFETLLITFIVTLLYFLYIYGQLL</sequence>
<evidence type="ECO:0000256" key="3">
    <source>
        <dbReference type="SAM" id="Phobius"/>
    </source>
</evidence>
<accession>A0A0M0G7U5</accession>
<evidence type="ECO:0000256" key="1">
    <source>
        <dbReference type="PROSITE-ProRule" id="PRU10141"/>
    </source>
</evidence>
<dbReference type="SMART" id="SM00220">
    <property type="entry name" value="S_TKc"/>
    <property type="match status" value="1"/>
</dbReference>
<keyword evidence="5" id="KW-0723">Serine/threonine-protein kinase</keyword>
<feature type="region of interest" description="Disordered" evidence="2">
    <location>
        <begin position="267"/>
        <end position="290"/>
    </location>
</feature>
<name>A0A0M0G7U5_SPOGL</name>
<dbReference type="STRING" id="1459.AF332_02885"/>
<proteinExistence type="predicted"/>
<dbReference type="EMBL" id="LGUF01000007">
    <property type="protein sequence ID" value="KON85858.1"/>
    <property type="molecule type" value="Genomic_DNA"/>
</dbReference>
<gene>
    <name evidence="5" type="ORF">AF332_02885</name>
</gene>
<dbReference type="GO" id="GO:0005524">
    <property type="term" value="F:ATP binding"/>
    <property type="evidence" value="ECO:0007669"/>
    <property type="project" value="UniProtKB-UniRule"/>
</dbReference>
<feature type="transmembrane region" description="Helical" evidence="3">
    <location>
        <begin position="302"/>
        <end position="322"/>
    </location>
</feature>
<evidence type="ECO:0000259" key="4">
    <source>
        <dbReference type="PROSITE" id="PS50011"/>
    </source>
</evidence>
<dbReference type="Gene3D" id="3.30.200.20">
    <property type="entry name" value="Phosphorylase Kinase, domain 1"/>
    <property type="match status" value="1"/>
</dbReference>
<dbReference type="AlphaFoldDB" id="A0A0M0G7U5"/>
<keyword evidence="1" id="KW-0067">ATP-binding</keyword>
<keyword evidence="3" id="KW-0472">Membrane</keyword>
<dbReference type="GO" id="GO:0004674">
    <property type="term" value="F:protein serine/threonine kinase activity"/>
    <property type="evidence" value="ECO:0007669"/>
    <property type="project" value="UniProtKB-KW"/>
</dbReference>
<feature type="binding site" evidence="1">
    <location>
        <position position="54"/>
    </location>
    <ligand>
        <name>ATP</name>
        <dbReference type="ChEBI" id="CHEBI:30616"/>
    </ligand>
</feature>